<dbReference type="EMBL" id="KZ826367">
    <property type="protein sequence ID" value="PYI04595.1"/>
    <property type="molecule type" value="Genomic_DNA"/>
</dbReference>
<feature type="region of interest" description="Disordered" evidence="1">
    <location>
        <begin position="1"/>
        <end position="26"/>
    </location>
</feature>
<gene>
    <name evidence="3" type="ORF">BO78DRAFT_169630</name>
</gene>
<evidence type="ECO:0008006" key="5">
    <source>
        <dbReference type="Google" id="ProtNLM"/>
    </source>
</evidence>
<accession>A0A319E905</accession>
<keyword evidence="2" id="KW-1133">Transmembrane helix</keyword>
<keyword evidence="2" id="KW-0472">Membrane</keyword>
<feature type="transmembrane region" description="Helical" evidence="2">
    <location>
        <begin position="30"/>
        <end position="50"/>
    </location>
</feature>
<keyword evidence="2" id="KW-0812">Transmembrane</keyword>
<evidence type="ECO:0000313" key="3">
    <source>
        <dbReference type="EMBL" id="PYI04595.1"/>
    </source>
</evidence>
<proteinExistence type="predicted"/>
<keyword evidence="4" id="KW-1185">Reference proteome</keyword>
<dbReference type="OrthoDB" id="6612291at2759"/>
<dbReference type="Proteomes" id="UP000248423">
    <property type="component" value="Unassembled WGS sequence"/>
</dbReference>
<dbReference type="AlphaFoldDB" id="A0A319E905"/>
<dbReference type="STRING" id="1448318.A0A319E905"/>
<organism evidence="3 4">
    <name type="scientific">Aspergillus sclerotiicarbonarius (strain CBS 121057 / IBT 28362)</name>
    <dbReference type="NCBI Taxonomy" id="1448318"/>
    <lineage>
        <taxon>Eukaryota</taxon>
        <taxon>Fungi</taxon>
        <taxon>Dikarya</taxon>
        <taxon>Ascomycota</taxon>
        <taxon>Pezizomycotina</taxon>
        <taxon>Eurotiomycetes</taxon>
        <taxon>Eurotiomycetidae</taxon>
        <taxon>Eurotiales</taxon>
        <taxon>Aspergillaceae</taxon>
        <taxon>Aspergillus</taxon>
        <taxon>Aspergillus subgen. Circumdati</taxon>
    </lineage>
</organism>
<evidence type="ECO:0000256" key="1">
    <source>
        <dbReference type="SAM" id="MobiDB-lite"/>
    </source>
</evidence>
<name>A0A319E905_ASPSB</name>
<sequence>MRSYTELPQDPELRDTTPRNPPPPPPDSHAVFRLYWLTAIVCCGGLLFGYDSGVIGMWPPEALLNTIFIN</sequence>
<dbReference type="VEuPathDB" id="FungiDB:BO78DRAFT_169630"/>
<protein>
    <recommendedName>
        <fullName evidence="5">Major facilitator superfamily (MFS) profile domain-containing protein</fullName>
    </recommendedName>
</protein>
<evidence type="ECO:0000256" key="2">
    <source>
        <dbReference type="SAM" id="Phobius"/>
    </source>
</evidence>
<reference evidence="3 4" key="1">
    <citation type="submission" date="2018-02" db="EMBL/GenBank/DDBJ databases">
        <title>The genomes of Aspergillus section Nigri reveals drivers in fungal speciation.</title>
        <authorList>
            <consortium name="DOE Joint Genome Institute"/>
            <person name="Vesth T.C."/>
            <person name="Nybo J."/>
            <person name="Theobald S."/>
            <person name="Brandl J."/>
            <person name="Frisvad J.C."/>
            <person name="Nielsen K.F."/>
            <person name="Lyhne E.K."/>
            <person name="Kogle M.E."/>
            <person name="Kuo A."/>
            <person name="Riley R."/>
            <person name="Clum A."/>
            <person name="Nolan M."/>
            <person name="Lipzen A."/>
            <person name="Salamov A."/>
            <person name="Henrissat B."/>
            <person name="Wiebenga A."/>
            <person name="De vries R.P."/>
            <person name="Grigoriev I.V."/>
            <person name="Mortensen U.H."/>
            <person name="Andersen M.R."/>
            <person name="Baker S.E."/>
        </authorList>
    </citation>
    <scope>NUCLEOTIDE SEQUENCE [LARGE SCALE GENOMIC DNA]</scope>
    <source>
        <strain evidence="3 4">CBS 121057</strain>
    </source>
</reference>
<evidence type="ECO:0000313" key="4">
    <source>
        <dbReference type="Proteomes" id="UP000248423"/>
    </source>
</evidence>